<keyword evidence="2" id="KW-1185">Reference proteome</keyword>
<dbReference type="HOGENOM" id="CLU_041934_0_0_1"/>
<comment type="caution">
    <text evidence="1">The sequence shown here is derived from an EMBL/GenBank/DDBJ whole genome shotgun (WGS) entry which is preliminary data.</text>
</comment>
<accession>A8N4V5</accession>
<dbReference type="OMA" id="ENCLREY"/>
<dbReference type="AlphaFoldDB" id="A8N4V5"/>
<dbReference type="KEGG" id="cci:CC1G_04644"/>
<name>A8N4V5_COPC7</name>
<dbReference type="InParanoid" id="A8N4V5"/>
<evidence type="ECO:0000313" key="2">
    <source>
        <dbReference type="Proteomes" id="UP000001861"/>
    </source>
</evidence>
<dbReference type="VEuPathDB" id="FungiDB:CC1G_04644"/>
<organism evidence="1 2">
    <name type="scientific">Coprinopsis cinerea (strain Okayama-7 / 130 / ATCC MYA-4618 / FGSC 9003)</name>
    <name type="common">Inky cap fungus</name>
    <name type="synonym">Hormographiella aspergillata</name>
    <dbReference type="NCBI Taxonomy" id="240176"/>
    <lineage>
        <taxon>Eukaryota</taxon>
        <taxon>Fungi</taxon>
        <taxon>Dikarya</taxon>
        <taxon>Basidiomycota</taxon>
        <taxon>Agaricomycotina</taxon>
        <taxon>Agaricomycetes</taxon>
        <taxon>Agaricomycetidae</taxon>
        <taxon>Agaricales</taxon>
        <taxon>Agaricineae</taxon>
        <taxon>Psathyrellaceae</taxon>
        <taxon>Coprinopsis</taxon>
    </lineage>
</organism>
<proteinExistence type="predicted"/>
<evidence type="ECO:0008006" key="3">
    <source>
        <dbReference type="Google" id="ProtNLM"/>
    </source>
</evidence>
<dbReference type="GeneID" id="6006394"/>
<dbReference type="InterPro" id="IPR032675">
    <property type="entry name" value="LRR_dom_sf"/>
</dbReference>
<dbReference type="Proteomes" id="UP000001861">
    <property type="component" value="Unassembled WGS sequence"/>
</dbReference>
<gene>
    <name evidence="1" type="ORF">CC1G_04644</name>
</gene>
<dbReference type="RefSeq" id="XP_001829955.2">
    <property type="nucleotide sequence ID" value="XM_001829903.2"/>
</dbReference>
<dbReference type="Gene3D" id="3.80.10.10">
    <property type="entry name" value="Ribonuclease Inhibitor"/>
    <property type="match status" value="1"/>
</dbReference>
<protein>
    <recommendedName>
        <fullName evidence="3">F-box domain-containing protein</fullName>
    </recommendedName>
</protein>
<dbReference type="EMBL" id="AACS02000003">
    <property type="protein sequence ID" value="EAU91877.2"/>
    <property type="molecule type" value="Genomic_DNA"/>
</dbReference>
<dbReference type="OrthoDB" id="3541472at2759"/>
<reference evidence="1 2" key="1">
    <citation type="journal article" date="2010" name="Proc. Natl. Acad. Sci. U.S.A.">
        <title>Insights into evolution of multicellular fungi from the assembled chromosomes of the mushroom Coprinopsis cinerea (Coprinus cinereus).</title>
        <authorList>
            <person name="Stajich J.E."/>
            <person name="Wilke S.K."/>
            <person name="Ahren D."/>
            <person name="Au C.H."/>
            <person name="Birren B.W."/>
            <person name="Borodovsky M."/>
            <person name="Burns C."/>
            <person name="Canback B."/>
            <person name="Casselton L.A."/>
            <person name="Cheng C.K."/>
            <person name="Deng J."/>
            <person name="Dietrich F.S."/>
            <person name="Fargo D.C."/>
            <person name="Farman M.L."/>
            <person name="Gathman A.C."/>
            <person name="Goldberg J."/>
            <person name="Guigo R."/>
            <person name="Hoegger P.J."/>
            <person name="Hooker J.B."/>
            <person name="Huggins A."/>
            <person name="James T.Y."/>
            <person name="Kamada T."/>
            <person name="Kilaru S."/>
            <person name="Kodira C."/>
            <person name="Kues U."/>
            <person name="Kupfer D."/>
            <person name="Kwan H.S."/>
            <person name="Lomsadze A."/>
            <person name="Li W."/>
            <person name="Lilly W.W."/>
            <person name="Ma L.J."/>
            <person name="Mackey A.J."/>
            <person name="Manning G."/>
            <person name="Martin F."/>
            <person name="Muraguchi H."/>
            <person name="Natvig D.O."/>
            <person name="Palmerini H."/>
            <person name="Ramesh M.A."/>
            <person name="Rehmeyer C.J."/>
            <person name="Roe B.A."/>
            <person name="Shenoy N."/>
            <person name="Stanke M."/>
            <person name="Ter-Hovhannisyan V."/>
            <person name="Tunlid A."/>
            <person name="Velagapudi R."/>
            <person name="Vision T.J."/>
            <person name="Zeng Q."/>
            <person name="Zolan M.E."/>
            <person name="Pukkila P.J."/>
        </authorList>
    </citation>
    <scope>NUCLEOTIDE SEQUENCE [LARGE SCALE GENOMIC DNA]</scope>
    <source>
        <strain evidence="2">Okayama-7 / 130 / ATCC MYA-4618 / FGSC 9003</strain>
    </source>
</reference>
<dbReference type="SUPFAM" id="SSF52047">
    <property type="entry name" value="RNI-like"/>
    <property type="match status" value="1"/>
</dbReference>
<evidence type="ECO:0000313" key="1">
    <source>
        <dbReference type="EMBL" id="EAU91877.2"/>
    </source>
</evidence>
<sequence length="535" mass="61035">MMAGIPGYRDRKATVPPSHIHCNSQSVQDANGSLSSDTISSKGKTMKTTLTDLAPELIERICAEVAFQYNATPEDIKDNLRHLRLVCRQLKYPPEIYLFRDVTLDARKKRRLSFVPEAQVQDHIDDNGSIFRFCKVLRIKFGCNSKKEWTATQIKMPGMSDAFLVPVLSAFQQVRSVEWHVESADPSPQIITALRSLPLLKTLLLHFIGIPFHDFPLPTLSSLHKLSISNIRDGRYVQEILTQVSFMLVSNPYLTHLSLDFSSNTDRSIRFPFPSFPKPTPENPFPCKLEYLRFRGCGFKFRGRPQLGCLTYLDIDHTTFPSNTNIWAILGDTVKLRTIIVDSIPATLATYLQSYSGLEKLILRAPKKRHWGEAQGGCDREMFYKKVLPLHKESIVALALYNLSPVYWSTVDEYTSVLLECKNLEALSVDVSLEHIGGHVRNLPEMLTNLLTFPLLRSVGLYWTSDLRFTGDHQLYVWGIERNIMEFELPHDRDIFRISTIRNFFEPTLLEGRHRWGATPVKPVSGIAIDLGWVL</sequence>